<protein>
    <submittedName>
        <fullName evidence="5">Uncharacterized protein</fullName>
    </submittedName>
</protein>
<proteinExistence type="predicted"/>
<evidence type="ECO:0000313" key="6">
    <source>
        <dbReference type="Proteomes" id="UP001164743"/>
    </source>
</evidence>
<evidence type="ECO:0000313" key="5">
    <source>
        <dbReference type="EMBL" id="WAQ82065.1"/>
    </source>
</evidence>
<feature type="region of interest" description="Disordered" evidence="4">
    <location>
        <begin position="195"/>
        <end position="215"/>
    </location>
</feature>
<dbReference type="PROSITE" id="PS50297">
    <property type="entry name" value="ANK_REP_REGION"/>
    <property type="match status" value="1"/>
</dbReference>
<dbReference type="SUPFAM" id="SSF48403">
    <property type="entry name" value="Ankyrin repeat"/>
    <property type="match status" value="1"/>
</dbReference>
<dbReference type="RefSeq" id="XP_053017620.1">
    <property type="nucleotide sequence ID" value="XM_053166393.1"/>
</dbReference>
<feature type="compositionally biased region" description="Polar residues" evidence="4">
    <location>
        <begin position="202"/>
        <end position="215"/>
    </location>
</feature>
<dbReference type="InterPro" id="IPR002110">
    <property type="entry name" value="Ankyrin_rpt"/>
</dbReference>
<evidence type="ECO:0000256" key="4">
    <source>
        <dbReference type="SAM" id="MobiDB-lite"/>
    </source>
</evidence>
<dbReference type="PANTHER" id="PTHR24171">
    <property type="entry name" value="ANKYRIN REPEAT DOMAIN-CONTAINING PROTEIN 39-RELATED"/>
    <property type="match status" value="1"/>
</dbReference>
<dbReference type="InterPro" id="IPR036770">
    <property type="entry name" value="Ankyrin_rpt-contain_sf"/>
</dbReference>
<evidence type="ECO:0000256" key="1">
    <source>
        <dbReference type="ARBA" id="ARBA00022737"/>
    </source>
</evidence>
<evidence type="ECO:0000256" key="3">
    <source>
        <dbReference type="PROSITE-ProRule" id="PRU00023"/>
    </source>
</evidence>
<organism evidence="5 6">
    <name type="scientific">Puccinia triticina</name>
    <dbReference type="NCBI Taxonomy" id="208348"/>
    <lineage>
        <taxon>Eukaryota</taxon>
        <taxon>Fungi</taxon>
        <taxon>Dikarya</taxon>
        <taxon>Basidiomycota</taxon>
        <taxon>Pucciniomycotina</taxon>
        <taxon>Pucciniomycetes</taxon>
        <taxon>Pucciniales</taxon>
        <taxon>Pucciniaceae</taxon>
        <taxon>Puccinia</taxon>
    </lineage>
</organism>
<dbReference type="SMART" id="SM00248">
    <property type="entry name" value="ANK"/>
    <property type="match status" value="2"/>
</dbReference>
<gene>
    <name evidence="5" type="ORF">PtA15_2A378</name>
</gene>
<keyword evidence="2 3" id="KW-0040">ANK repeat</keyword>
<dbReference type="Pfam" id="PF12796">
    <property type="entry name" value="Ank_2"/>
    <property type="match status" value="1"/>
</dbReference>
<name>A0ABY7CBC6_9BASI</name>
<dbReference type="GeneID" id="77807288"/>
<evidence type="ECO:0000256" key="2">
    <source>
        <dbReference type="ARBA" id="ARBA00023043"/>
    </source>
</evidence>
<dbReference type="PROSITE" id="PS50088">
    <property type="entry name" value="ANK_REPEAT"/>
    <property type="match status" value="1"/>
</dbReference>
<reference evidence="5" key="1">
    <citation type="submission" date="2022-10" db="EMBL/GenBank/DDBJ databases">
        <title>Puccinia triticina Genome sequencing and assembly.</title>
        <authorList>
            <person name="Li C."/>
        </authorList>
    </citation>
    <scope>NUCLEOTIDE SEQUENCE</scope>
    <source>
        <strain evidence="5">Pt15</strain>
    </source>
</reference>
<dbReference type="Proteomes" id="UP001164743">
    <property type="component" value="Chromosome 2A"/>
</dbReference>
<accession>A0ABY7CBC6</accession>
<keyword evidence="6" id="KW-1185">Reference proteome</keyword>
<feature type="region of interest" description="Disordered" evidence="4">
    <location>
        <begin position="269"/>
        <end position="292"/>
    </location>
</feature>
<dbReference type="EMBL" id="CP110422">
    <property type="protein sequence ID" value="WAQ82065.1"/>
    <property type="molecule type" value="Genomic_DNA"/>
</dbReference>
<dbReference type="PANTHER" id="PTHR24171:SF8">
    <property type="entry name" value="BRCA1-ASSOCIATED RING DOMAIN PROTEIN 1"/>
    <property type="match status" value="1"/>
</dbReference>
<feature type="repeat" description="ANK" evidence="3">
    <location>
        <begin position="47"/>
        <end position="70"/>
    </location>
</feature>
<keyword evidence="1" id="KW-0677">Repeat</keyword>
<sequence length="371" mass="41977">MALALSTPSNEELEDLILSCRYGDLDDVREFVRRFGVPPLSDYLDERGNSCLHMAAANGHEDVVQYLVENLEKPSSLHRANLPPASNTPLHWAAMNHHLPILKLLCPRLTTEQICQVNGRGMSAMSEAMGSINNLPPSANKDLPSNDEKQHADQIPIREQCVNYLVEMMNDYYPPRGRARYRHTCSGYELVGQRLDGRPAGASTSSGLATQRKNSSLELQSTLPKLRQVLIKLHNSVGEPQLLLKLVEALDESWDQIKRAWSTLFLNGQLPTPHEPNDQHTPPPYEPNDQHTNELKPYRIAKVEGGMVGLMRWVDEIIPACHRYYEVTQYLKDPAKDSDFREKLIRSKWDVLHYTSQSVTKIDLISASILK</sequence>
<feature type="region of interest" description="Disordered" evidence="4">
    <location>
        <begin position="131"/>
        <end position="153"/>
    </location>
</feature>
<dbReference type="Gene3D" id="1.25.40.20">
    <property type="entry name" value="Ankyrin repeat-containing domain"/>
    <property type="match status" value="1"/>
</dbReference>